<sequence length="173" mass="19808">MFRYPIFERYYFNIDLRFNTTAMDVEVKSVHIGEEIEKRRAVLNMSKSELGRRIGVSQQHVNRILQRDTMETKKLVEICHALDFNFFALFCEIPKQISAYWAAVALKGNANNIIGDAALAAELAKVKADLETQLSNVKNLQSQVDIQKAFITSLQKNLEDKDAIISLLQKKDE</sequence>
<dbReference type="SMART" id="SM00530">
    <property type="entry name" value="HTH_XRE"/>
    <property type="match status" value="1"/>
</dbReference>
<gene>
    <name evidence="2" type="ORF">EVA_12592</name>
</gene>
<accession>J9CGX9</accession>
<comment type="caution">
    <text evidence="2">The sequence shown here is derived from an EMBL/GenBank/DDBJ whole genome shotgun (WGS) entry which is preliminary data.</text>
</comment>
<organism evidence="2">
    <name type="scientific">gut metagenome</name>
    <dbReference type="NCBI Taxonomy" id="749906"/>
    <lineage>
        <taxon>unclassified sequences</taxon>
        <taxon>metagenomes</taxon>
        <taxon>organismal metagenomes</taxon>
    </lineage>
</organism>
<protein>
    <recommendedName>
        <fullName evidence="1">HTH cro/C1-type domain-containing protein</fullName>
    </recommendedName>
</protein>
<dbReference type="Gene3D" id="1.10.260.40">
    <property type="entry name" value="lambda repressor-like DNA-binding domains"/>
    <property type="match status" value="1"/>
</dbReference>
<dbReference type="PROSITE" id="PS50943">
    <property type="entry name" value="HTH_CROC1"/>
    <property type="match status" value="1"/>
</dbReference>
<dbReference type="Pfam" id="PF13443">
    <property type="entry name" value="HTH_26"/>
    <property type="match status" value="1"/>
</dbReference>
<reference evidence="2" key="1">
    <citation type="journal article" date="2012" name="PLoS ONE">
        <title>Gene sets for utilization of primary and secondary nutrition supplies in the distal gut of endangered iberian lynx.</title>
        <authorList>
            <person name="Alcaide M."/>
            <person name="Messina E."/>
            <person name="Richter M."/>
            <person name="Bargiela R."/>
            <person name="Peplies J."/>
            <person name="Huws S.A."/>
            <person name="Newbold C.J."/>
            <person name="Golyshin P.N."/>
            <person name="Simon M.A."/>
            <person name="Lopez G."/>
            <person name="Yakimov M.M."/>
            <person name="Ferrer M."/>
        </authorList>
    </citation>
    <scope>NUCLEOTIDE SEQUENCE</scope>
</reference>
<dbReference type="EMBL" id="AMCI01003868">
    <property type="protein sequence ID" value="EJW99300.1"/>
    <property type="molecule type" value="Genomic_DNA"/>
</dbReference>
<name>J9CGX9_9ZZZZ</name>
<proteinExistence type="predicted"/>
<evidence type="ECO:0000259" key="1">
    <source>
        <dbReference type="PROSITE" id="PS50943"/>
    </source>
</evidence>
<dbReference type="CDD" id="cd00093">
    <property type="entry name" value="HTH_XRE"/>
    <property type="match status" value="1"/>
</dbReference>
<feature type="domain" description="HTH cro/C1-type" evidence="1">
    <location>
        <begin position="36"/>
        <end position="89"/>
    </location>
</feature>
<dbReference type="InterPro" id="IPR001387">
    <property type="entry name" value="Cro/C1-type_HTH"/>
</dbReference>
<dbReference type="AlphaFoldDB" id="J9CGX9"/>
<evidence type="ECO:0000313" key="2">
    <source>
        <dbReference type="EMBL" id="EJW99300.1"/>
    </source>
</evidence>
<dbReference type="SUPFAM" id="SSF47413">
    <property type="entry name" value="lambda repressor-like DNA-binding domains"/>
    <property type="match status" value="1"/>
</dbReference>
<dbReference type="GO" id="GO:0003677">
    <property type="term" value="F:DNA binding"/>
    <property type="evidence" value="ECO:0007669"/>
    <property type="project" value="InterPro"/>
</dbReference>
<dbReference type="InterPro" id="IPR010982">
    <property type="entry name" value="Lambda_DNA-bd_dom_sf"/>
</dbReference>